<name>A0A5B0LRD8_PUCGR</name>
<dbReference type="AlphaFoldDB" id="A0A5B0LRD8"/>
<feature type="region of interest" description="Disordered" evidence="1">
    <location>
        <begin position="23"/>
        <end position="54"/>
    </location>
</feature>
<protein>
    <submittedName>
        <fullName evidence="2">Uncharacterized protein</fullName>
    </submittedName>
</protein>
<sequence>MYSSPNGLPPAHQATLKLLGNIRPIHSPLPSQTDRSVRLERRFPPLPSPTDRSVRLERRFHSSLACQTDRSSFLSSLSDRSVCQAGEEVSSSSALSD</sequence>
<evidence type="ECO:0000256" key="1">
    <source>
        <dbReference type="SAM" id="MobiDB-lite"/>
    </source>
</evidence>
<gene>
    <name evidence="2" type="ORF">PGTUg99_013315</name>
</gene>
<comment type="caution">
    <text evidence="2">The sequence shown here is derived from an EMBL/GenBank/DDBJ whole genome shotgun (WGS) entry which is preliminary data.</text>
</comment>
<dbReference type="EMBL" id="VDEP01000509">
    <property type="protein sequence ID" value="KAA1066699.1"/>
    <property type="molecule type" value="Genomic_DNA"/>
</dbReference>
<dbReference type="Proteomes" id="UP000325313">
    <property type="component" value="Unassembled WGS sequence"/>
</dbReference>
<organism evidence="2 3">
    <name type="scientific">Puccinia graminis f. sp. tritici</name>
    <dbReference type="NCBI Taxonomy" id="56615"/>
    <lineage>
        <taxon>Eukaryota</taxon>
        <taxon>Fungi</taxon>
        <taxon>Dikarya</taxon>
        <taxon>Basidiomycota</taxon>
        <taxon>Pucciniomycotina</taxon>
        <taxon>Pucciniomycetes</taxon>
        <taxon>Pucciniales</taxon>
        <taxon>Pucciniaceae</taxon>
        <taxon>Puccinia</taxon>
    </lineage>
</organism>
<accession>A0A5B0LRD8</accession>
<reference evidence="2 3" key="1">
    <citation type="submission" date="2019-05" db="EMBL/GenBank/DDBJ databases">
        <title>Emergence of the Ug99 lineage of the wheat stem rust pathogen through somatic hybridization.</title>
        <authorList>
            <person name="Li F."/>
            <person name="Upadhyaya N.M."/>
            <person name="Sperschneider J."/>
            <person name="Matny O."/>
            <person name="Nguyen-Phuc H."/>
            <person name="Mago R."/>
            <person name="Raley C."/>
            <person name="Miller M.E."/>
            <person name="Silverstein K.A.T."/>
            <person name="Henningsen E."/>
            <person name="Hirsch C.D."/>
            <person name="Visser B."/>
            <person name="Pretorius Z.A."/>
            <person name="Steffenson B.J."/>
            <person name="Schwessinger B."/>
            <person name="Dodds P.N."/>
            <person name="Figueroa M."/>
        </authorList>
    </citation>
    <scope>NUCLEOTIDE SEQUENCE [LARGE SCALE GENOMIC DNA]</scope>
    <source>
        <strain evidence="2 3">Ug99</strain>
    </source>
</reference>
<proteinExistence type="predicted"/>
<evidence type="ECO:0000313" key="2">
    <source>
        <dbReference type="EMBL" id="KAA1066699.1"/>
    </source>
</evidence>
<evidence type="ECO:0000313" key="3">
    <source>
        <dbReference type="Proteomes" id="UP000325313"/>
    </source>
</evidence>